<keyword evidence="5 9" id="KW-1133">Transmembrane helix</keyword>
<dbReference type="GO" id="GO:0012505">
    <property type="term" value="C:endomembrane system"/>
    <property type="evidence" value="ECO:0007669"/>
    <property type="project" value="UniProtKB-SubCell"/>
</dbReference>
<evidence type="ECO:0000256" key="8">
    <source>
        <dbReference type="SAM" id="MobiDB-lite"/>
    </source>
</evidence>
<dbReference type="FunFam" id="1.20.1420.30:FF:000011">
    <property type="entry name" value="Vacuolar calcium ion transporter"/>
    <property type="match status" value="1"/>
</dbReference>
<evidence type="ECO:0000256" key="6">
    <source>
        <dbReference type="ARBA" id="ARBA00023065"/>
    </source>
</evidence>
<sequence>MQTVNYGRVKREAHNLSRRANNDRWNIFRQIAWNNNRPKASTWDVSQLEAQRGRPERDINEPGTPIGHVETAPELGRPRGASPEVNGEPSKEQEIQDQDFAPPERHNSQQYSGETTIYPPQSPVIGADGGMRNRKPESTKEATEENAQVEDKKKPRKEHRMFKHVEPKEPFTVRNQLQRTFLNSWINILLVAAPVGIILGAVPGMNKIAIFVVNFIAIIPLAAMLSFATEEIAIRTGETLGGLLNATFGNAVELIVAIIALAKKQVVIVQTSLIGSILSNLLLVMGMCFFFGGLRRQEQFFNTTVAQTAASLLALAVASIIVPTVFDKTTDRPQSQTAQMSRGTSVILLVVYAGYLYFQLKTHHSVFSEESQKVPMRPRKHSLKEGAFKQAVVNPVGMIGHGVPGQSDNEKLSRMLMTPPAVDEEESEDPQLSFPVAVGTLVGSTVVIAFCAEFLVDSIDYVVSEAGMSEEFLGLILLPIVGNAAEHATAVTVAIKDKMDLAIGVAVGSSMQVALFLIPLLVIIGWIMGNDAMHLSFDIFQVAVLFVSVLLVNYLIADGKSHWLEGMLLMCLYVIIATCSWWYPLDRDAVSS</sequence>
<comment type="caution">
    <text evidence="11">The sequence shown here is derived from an EMBL/GenBank/DDBJ whole genome shotgun (WGS) entry which is preliminary data.</text>
</comment>
<evidence type="ECO:0000256" key="9">
    <source>
        <dbReference type="SAM" id="Phobius"/>
    </source>
</evidence>
<dbReference type="Pfam" id="PF01699">
    <property type="entry name" value="Na_Ca_ex"/>
    <property type="match status" value="2"/>
</dbReference>
<feature type="compositionally biased region" description="Basic and acidic residues" evidence="8">
    <location>
        <begin position="134"/>
        <end position="153"/>
    </location>
</feature>
<reference evidence="11" key="1">
    <citation type="submission" date="2022-07" db="EMBL/GenBank/DDBJ databases">
        <title>Fungi with potential for degradation of polypropylene.</title>
        <authorList>
            <person name="Gostincar C."/>
        </authorList>
    </citation>
    <scope>NUCLEOTIDE SEQUENCE</scope>
    <source>
        <strain evidence="11">EXF-13308</strain>
    </source>
</reference>
<dbReference type="FunFam" id="1.20.1420.30:FF:000021">
    <property type="entry name" value="Vacuolar calcium ion transporter"/>
    <property type="match status" value="1"/>
</dbReference>
<feature type="compositionally biased region" description="Polar residues" evidence="8">
    <location>
        <begin position="108"/>
        <end position="119"/>
    </location>
</feature>
<feature type="transmembrane region" description="Helical" evidence="9">
    <location>
        <begin position="208"/>
        <end position="228"/>
    </location>
</feature>
<evidence type="ECO:0000259" key="10">
    <source>
        <dbReference type="Pfam" id="PF01699"/>
    </source>
</evidence>
<evidence type="ECO:0000256" key="2">
    <source>
        <dbReference type="ARBA" id="ARBA00008170"/>
    </source>
</evidence>
<gene>
    <name evidence="11" type="ORF">NKR23_g8266</name>
</gene>
<comment type="similarity">
    <text evidence="2">Belongs to the Ca(2+):cation antiporter (CaCA) (TC 2.A.19) family.</text>
</comment>
<dbReference type="GO" id="GO:0000329">
    <property type="term" value="C:fungal-type vacuole membrane"/>
    <property type="evidence" value="ECO:0007669"/>
    <property type="project" value="TreeGrafter"/>
</dbReference>
<keyword evidence="6" id="KW-0406">Ion transport</keyword>
<evidence type="ECO:0000256" key="1">
    <source>
        <dbReference type="ARBA" id="ARBA00004127"/>
    </source>
</evidence>
<protein>
    <submittedName>
        <fullName evidence="11">Vacuolar calcium ion transporter</fullName>
    </submittedName>
</protein>
<keyword evidence="4 9" id="KW-0812">Transmembrane</keyword>
<feature type="transmembrane region" description="Helical" evidence="9">
    <location>
        <begin position="184"/>
        <end position="202"/>
    </location>
</feature>
<evidence type="ECO:0000313" key="12">
    <source>
        <dbReference type="Proteomes" id="UP001174694"/>
    </source>
</evidence>
<accession>A0AA38RU42</accession>
<dbReference type="AlphaFoldDB" id="A0AA38RU42"/>
<dbReference type="EMBL" id="JANBVO010000028">
    <property type="protein sequence ID" value="KAJ9138952.1"/>
    <property type="molecule type" value="Genomic_DNA"/>
</dbReference>
<feature type="domain" description="Sodium/calcium exchanger membrane region" evidence="10">
    <location>
        <begin position="437"/>
        <end position="581"/>
    </location>
</feature>
<feature type="transmembrane region" description="Helical" evidence="9">
    <location>
        <begin position="539"/>
        <end position="556"/>
    </location>
</feature>
<feature type="compositionally biased region" description="Basic and acidic residues" evidence="8">
    <location>
        <begin position="51"/>
        <end position="60"/>
    </location>
</feature>
<dbReference type="InterPro" id="IPR004837">
    <property type="entry name" value="NaCa_Exmemb"/>
</dbReference>
<organism evidence="11 12">
    <name type="scientific">Pleurostoma richardsiae</name>
    <dbReference type="NCBI Taxonomy" id="41990"/>
    <lineage>
        <taxon>Eukaryota</taxon>
        <taxon>Fungi</taxon>
        <taxon>Dikarya</taxon>
        <taxon>Ascomycota</taxon>
        <taxon>Pezizomycotina</taxon>
        <taxon>Sordariomycetes</taxon>
        <taxon>Sordariomycetidae</taxon>
        <taxon>Calosphaeriales</taxon>
        <taxon>Pleurostomataceae</taxon>
        <taxon>Pleurostoma</taxon>
    </lineage>
</organism>
<dbReference type="Gene3D" id="1.20.1420.30">
    <property type="entry name" value="NCX, central ion-binding region"/>
    <property type="match status" value="2"/>
</dbReference>
<evidence type="ECO:0000256" key="4">
    <source>
        <dbReference type="ARBA" id="ARBA00022692"/>
    </source>
</evidence>
<dbReference type="InterPro" id="IPR004713">
    <property type="entry name" value="CaH_exchang"/>
</dbReference>
<feature type="transmembrane region" description="Helical" evidence="9">
    <location>
        <begin position="502"/>
        <end position="527"/>
    </location>
</feature>
<keyword evidence="12" id="KW-1185">Reference proteome</keyword>
<feature type="transmembrane region" description="Helical" evidence="9">
    <location>
        <begin position="563"/>
        <end position="583"/>
    </location>
</feature>
<dbReference type="GO" id="GO:0015369">
    <property type="term" value="F:calcium:proton antiporter activity"/>
    <property type="evidence" value="ECO:0007669"/>
    <property type="project" value="TreeGrafter"/>
</dbReference>
<feature type="transmembrane region" description="Helical" evidence="9">
    <location>
        <begin position="240"/>
        <end position="262"/>
    </location>
</feature>
<feature type="transmembrane region" description="Helical" evidence="9">
    <location>
        <begin position="268"/>
        <end position="292"/>
    </location>
</feature>
<feature type="compositionally biased region" description="Polar residues" evidence="8">
    <location>
        <begin position="40"/>
        <end position="49"/>
    </location>
</feature>
<comment type="subcellular location">
    <subcellularLocation>
        <location evidence="1">Endomembrane system</location>
        <topology evidence="1">Multi-pass membrane protein</topology>
    </subcellularLocation>
</comment>
<evidence type="ECO:0000313" key="11">
    <source>
        <dbReference type="EMBL" id="KAJ9138952.1"/>
    </source>
</evidence>
<proteinExistence type="inferred from homology"/>
<evidence type="ECO:0000256" key="7">
    <source>
        <dbReference type="ARBA" id="ARBA00023136"/>
    </source>
</evidence>
<dbReference type="PANTHER" id="PTHR31503:SF20">
    <property type="entry name" value="CA(2+)_H(+) EXCHANGER, PUTATIVE (EUROFUNG)-RELATED"/>
    <property type="match status" value="1"/>
</dbReference>
<feature type="transmembrane region" description="Helical" evidence="9">
    <location>
        <begin position="304"/>
        <end position="326"/>
    </location>
</feature>
<feature type="region of interest" description="Disordered" evidence="8">
    <location>
        <begin position="40"/>
        <end position="160"/>
    </location>
</feature>
<feature type="domain" description="Sodium/calcium exchanger membrane region" evidence="10">
    <location>
        <begin position="208"/>
        <end position="360"/>
    </location>
</feature>
<keyword evidence="3" id="KW-0813">Transport</keyword>
<dbReference type="GO" id="GO:0006874">
    <property type="term" value="P:intracellular calcium ion homeostasis"/>
    <property type="evidence" value="ECO:0007669"/>
    <property type="project" value="TreeGrafter"/>
</dbReference>
<keyword evidence="7 9" id="KW-0472">Membrane</keyword>
<evidence type="ECO:0000256" key="3">
    <source>
        <dbReference type="ARBA" id="ARBA00022448"/>
    </source>
</evidence>
<evidence type="ECO:0000256" key="5">
    <source>
        <dbReference type="ARBA" id="ARBA00022989"/>
    </source>
</evidence>
<name>A0AA38RU42_9PEZI</name>
<dbReference type="InterPro" id="IPR044880">
    <property type="entry name" value="NCX_ion-bd_dom_sf"/>
</dbReference>
<feature type="transmembrane region" description="Helical" evidence="9">
    <location>
        <begin position="338"/>
        <end position="358"/>
    </location>
</feature>
<dbReference type="PANTHER" id="PTHR31503">
    <property type="entry name" value="VACUOLAR CALCIUM ION TRANSPORTER"/>
    <property type="match status" value="1"/>
</dbReference>
<dbReference type="Proteomes" id="UP001174694">
    <property type="component" value="Unassembled WGS sequence"/>
</dbReference>